<dbReference type="RefSeq" id="WP_377935222.1">
    <property type="nucleotide sequence ID" value="NZ_JBHUMF010000026.1"/>
</dbReference>
<proteinExistence type="predicted"/>
<dbReference type="Gene3D" id="1.10.3230.30">
    <property type="entry name" value="Phage gp6-like head-tail connector protein"/>
    <property type="match status" value="1"/>
</dbReference>
<dbReference type="InterPro" id="IPR021146">
    <property type="entry name" value="Phage_gp6-like_head-tail"/>
</dbReference>
<reference evidence="2" key="1">
    <citation type="journal article" date="2019" name="Int. J. Syst. Evol. Microbiol.">
        <title>The Global Catalogue of Microorganisms (GCM) 10K type strain sequencing project: providing services to taxonomists for standard genome sequencing and annotation.</title>
        <authorList>
            <consortium name="The Broad Institute Genomics Platform"/>
            <consortium name="The Broad Institute Genome Sequencing Center for Infectious Disease"/>
            <person name="Wu L."/>
            <person name="Ma J."/>
        </authorList>
    </citation>
    <scope>NUCLEOTIDE SEQUENCE [LARGE SCALE GENOMIC DNA]</scope>
    <source>
        <strain evidence="2">KCTC 3913</strain>
    </source>
</reference>
<comment type="caution">
    <text evidence="1">The sequence shown here is derived from an EMBL/GenBank/DDBJ whole genome shotgun (WGS) entry which is preliminary data.</text>
</comment>
<protein>
    <submittedName>
        <fullName evidence="1">Head-tail connector protein</fullName>
    </submittedName>
</protein>
<dbReference type="InterPro" id="IPR006450">
    <property type="entry name" value="Phage_HK97_gp6-like"/>
</dbReference>
<organism evidence="1 2">
    <name type="scientific">Bacillus seohaeanensis</name>
    <dbReference type="NCBI Taxonomy" id="284580"/>
    <lineage>
        <taxon>Bacteria</taxon>
        <taxon>Bacillati</taxon>
        <taxon>Bacillota</taxon>
        <taxon>Bacilli</taxon>
        <taxon>Bacillales</taxon>
        <taxon>Bacillaceae</taxon>
        <taxon>Bacillus</taxon>
    </lineage>
</organism>
<name>A0ABW5RT05_9BACI</name>
<sequence>MLNEVKQYLRIEEDWVEEDTQLNSLITAAKAYIKNATGVKVDELNDLHKLAVCMLVVHWYENREIVGKADSLAFSLESIIFQIQFTGGQEV</sequence>
<evidence type="ECO:0000313" key="2">
    <source>
        <dbReference type="Proteomes" id="UP001597506"/>
    </source>
</evidence>
<dbReference type="CDD" id="cd08054">
    <property type="entry name" value="gp6"/>
    <property type="match status" value="1"/>
</dbReference>
<dbReference type="EMBL" id="JBHUMF010000026">
    <property type="protein sequence ID" value="MFD2681211.1"/>
    <property type="molecule type" value="Genomic_DNA"/>
</dbReference>
<evidence type="ECO:0000313" key="1">
    <source>
        <dbReference type="EMBL" id="MFD2681211.1"/>
    </source>
</evidence>
<dbReference type="Pfam" id="PF05135">
    <property type="entry name" value="Phage_connect_1"/>
    <property type="match status" value="1"/>
</dbReference>
<accession>A0ABW5RT05</accession>
<dbReference type="NCBIfam" id="TIGR01560">
    <property type="entry name" value="put_DNA_pack"/>
    <property type="match status" value="1"/>
</dbReference>
<gene>
    <name evidence="1" type="ORF">ACFSUL_10695</name>
</gene>
<keyword evidence="2" id="KW-1185">Reference proteome</keyword>
<dbReference type="Proteomes" id="UP001597506">
    <property type="component" value="Unassembled WGS sequence"/>
</dbReference>